<dbReference type="RefSeq" id="WP_123201468.1">
    <property type="nucleotide sequence ID" value="NZ_RJMB01000010.1"/>
</dbReference>
<evidence type="ECO:0000259" key="2">
    <source>
        <dbReference type="Pfam" id="PF07687"/>
    </source>
</evidence>
<name>A0A3N0E9Y5_9ACTN</name>
<protein>
    <submittedName>
        <fullName evidence="3">Amidohydrolase</fullName>
    </submittedName>
</protein>
<feature type="compositionally biased region" description="Pro residues" evidence="1">
    <location>
        <begin position="604"/>
        <end position="626"/>
    </location>
</feature>
<dbReference type="Gene3D" id="3.30.70.360">
    <property type="match status" value="1"/>
</dbReference>
<dbReference type="AlphaFoldDB" id="A0A3N0E9Y5"/>
<feature type="domain" description="Peptidase M20 dimerisation" evidence="2">
    <location>
        <begin position="211"/>
        <end position="306"/>
    </location>
</feature>
<feature type="region of interest" description="Disordered" evidence="1">
    <location>
        <begin position="438"/>
        <end position="664"/>
    </location>
</feature>
<keyword evidence="3" id="KW-0378">Hydrolase</keyword>
<dbReference type="InterPro" id="IPR017439">
    <property type="entry name" value="Amidohydrolase"/>
</dbReference>
<sequence>MEQVPHAVDPRRVAEHGSVVMRLVDEVFPLVEGFYVDLHKNPELSHQEHRTARAVAEWLGRAGFEIETGVGGTGVVGVLRNGDGPTVLLRGDMDALPLQEQTGLPYASTARGVDDGGNDVPVMHACGHDAHTACLVGTADLLASARDRWSGTLMVVAQPAEETIDGAPAVLGDGLYSRHGRPDIALAQHLGPQPAGMVSHRAGVILGATSTLKVRVFGSGGNASQPHLTVDPVVIASSIVARVQTVVGREISPSEMAVVTVGVLRAGTRANVIPDEAYLEINARALNETVARRLHGAIERIVRAEASAAGAPREPEIEVVEEAGVTSNDPEATRQLAQAHRAYFGDAYVIDLPEPFTGSEDFGAFGLPGDPNPIPYVYWFIGATPHDVWEAAPGRTPYEKLEAVPGNHSPYFAPERETTLTAGLAAMTVAALTYLGRGEPDASTGQQPAFLRETPRGTPVVDAPPPEELAEPVPGPPPQEYAGPAPGPPEEGAPVSEVPGEGAAFGAAVDGRFPGAAPEADPGAGGATGGGAFSEPAPDLDSPAWPAYDAFGGAAAGTRQDGGDGGVESTHAADMADLLHDDDPSSGAWHGGEPQPGSEYPGGPAFPAPPPQGPPVSAAPPPPDAEPYPGERPWSADHPSREPHDPYEAPEQPRNPPEDPPYRL</sequence>
<dbReference type="SUPFAM" id="SSF53187">
    <property type="entry name" value="Zn-dependent exopeptidases"/>
    <property type="match status" value="1"/>
</dbReference>
<proteinExistence type="predicted"/>
<dbReference type="Pfam" id="PF07687">
    <property type="entry name" value="M20_dimer"/>
    <property type="match status" value="1"/>
</dbReference>
<evidence type="ECO:0000313" key="4">
    <source>
        <dbReference type="Proteomes" id="UP000269198"/>
    </source>
</evidence>
<dbReference type="GO" id="GO:0016787">
    <property type="term" value="F:hydrolase activity"/>
    <property type="evidence" value="ECO:0007669"/>
    <property type="project" value="UniProtKB-KW"/>
</dbReference>
<organism evidence="3 4">
    <name type="scientific">Halostreptopolyspora alba</name>
    <dbReference type="NCBI Taxonomy" id="2487137"/>
    <lineage>
        <taxon>Bacteria</taxon>
        <taxon>Bacillati</taxon>
        <taxon>Actinomycetota</taxon>
        <taxon>Actinomycetes</taxon>
        <taxon>Streptosporangiales</taxon>
        <taxon>Nocardiopsidaceae</taxon>
        <taxon>Halostreptopolyspora</taxon>
    </lineage>
</organism>
<feature type="compositionally biased region" description="Basic and acidic residues" evidence="1">
    <location>
        <begin position="634"/>
        <end position="647"/>
    </location>
</feature>
<dbReference type="Gene3D" id="3.40.630.10">
    <property type="entry name" value="Zn peptidases"/>
    <property type="match status" value="1"/>
</dbReference>
<accession>A0A3N0E9Y5</accession>
<gene>
    <name evidence="3" type="ORF">EFW17_11930</name>
</gene>
<dbReference type="NCBIfam" id="TIGR01891">
    <property type="entry name" value="amidohydrolases"/>
    <property type="match status" value="1"/>
</dbReference>
<dbReference type="SUPFAM" id="SSF55031">
    <property type="entry name" value="Bacterial exopeptidase dimerisation domain"/>
    <property type="match status" value="1"/>
</dbReference>
<dbReference type="Proteomes" id="UP000269198">
    <property type="component" value="Unassembled WGS sequence"/>
</dbReference>
<dbReference type="PANTHER" id="PTHR11014:SF63">
    <property type="entry name" value="METALLOPEPTIDASE, PUTATIVE (AFU_ORTHOLOGUE AFUA_6G09600)-RELATED"/>
    <property type="match status" value="1"/>
</dbReference>
<feature type="compositionally biased region" description="Gly residues" evidence="1">
    <location>
        <begin position="523"/>
        <end position="532"/>
    </location>
</feature>
<keyword evidence="4" id="KW-1185">Reference proteome</keyword>
<dbReference type="Pfam" id="PF01546">
    <property type="entry name" value="Peptidase_M20"/>
    <property type="match status" value="1"/>
</dbReference>
<dbReference type="InterPro" id="IPR036264">
    <property type="entry name" value="Bact_exopeptidase_dim_dom"/>
</dbReference>
<feature type="compositionally biased region" description="Low complexity" evidence="1">
    <location>
        <begin position="492"/>
        <end position="501"/>
    </location>
</feature>
<evidence type="ECO:0000313" key="3">
    <source>
        <dbReference type="EMBL" id="RNL84652.1"/>
    </source>
</evidence>
<dbReference type="InterPro" id="IPR002933">
    <property type="entry name" value="Peptidase_M20"/>
</dbReference>
<dbReference type="OrthoDB" id="9777385at2"/>
<reference evidence="3 4" key="1">
    <citation type="submission" date="2018-11" db="EMBL/GenBank/DDBJ databases">
        <title>The genome draft of YIM 96095.</title>
        <authorList>
            <person name="Tang S.-K."/>
            <person name="Chunyu W.-X."/>
            <person name="Feng Y.-Z."/>
        </authorList>
    </citation>
    <scope>NUCLEOTIDE SEQUENCE [LARGE SCALE GENOMIC DNA]</scope>
    <source>
        <strain evidence="3 4">YIM 96095</strain>
    </source>
</reference>
<dbReference type="InterPro" id="IPR011650">
    <property type="entry name" value="Peptidase_M20_dimer"/>
</dbReference>
<feature type="compositionally biased region" description="Pro residues" evidence="1">
    <location>
        <begin position="462"/>
        <end position="491"/>
    </location>
</feature>
<comment type="caution">
    <text evidence="3">The sequence shown here is derived from an EMBL/GenBank/DDBJ whole genome shotgun (WGS) entry which is preliminary data.</text>
</comment>
<dbReference type="PANTHER" id="PTHR11014">
    <property type="entry name" value="PEPTIDASE M20 FAMILY MEMBER"/>
    <property type="match status" value="1"/>
</dbReference>
<evidence type="ECO:0000256" key="1">
    <source>
        <dbReference type="SAM" id="MobiDB-lite"/>
    </source>
</evidence>
<dbReference type="EMBL" id="RJMB01000010">
    <property type="protein sequence ID" value="RNL84652.1"/>
    <property type="molecule type" value="Genomic_DNA"/>
</dbReference>